<dbReference type="SUPFAM" id="SSF160719">
    <property type="entry name" value="gpW/gp25-like"/>
    <property type="match status" value="1"/>
</dbReference>
<proteinExistence type="predicted"/>
<dbReference type="Pfam" id="PF04965">
    <property type="entry name" value="GPW_gp25"/>
    <property type="match status" value="1"/>
</dbReference>
<protein>
    <submittedName>
        <fullName evidence="2">GPW/gp25 family protein</fullName>
    </submittedName>
</protein>
<dbReference type="Proteomes" id="UP000565724">
    <property type="component" value="Unassembled WGS sequence"/>
</dbReference>
<feature type="domain" description="IraD/Gp25-like" evidence="1">
    <location>
        <begin position="24"/>
        <end position="111"/>
    </location>
</feature>
<dbReference type="InterPro" id="IPR007048">
    <property type="entry name" value="IraD/Gp25-like"/>
</dbReference>
<evidence type="ECO:0000259" key="1">
    <source>
        <dbReference type="Pfam" id="PF04965"/>
    </source>
</evidence>
<organism evidence="2 3">
    <name type="scientific">Cellulomonas humilata</name>
    <dbReference type="NCBI Taxonomy" id="144055"/>
    <lineage>
        <taxon>Bacteria</taxon>
        <taxon>Bacillati</taxon>
        <taxon>Actinomycetota</taxon>
        <taxon>Actinomycetes</taxon>
        <taxon>Micrococcales</taxon>
        <taxon>Cellulomonadaceae</taxon>
        <taxon>Cellulomonas</taxon>
    </lineage>
</organism>
<sequence length="124" mass="13495">MTRLAFPFGPTALGRSSTVRYGDRSHVRQMLELLLLTSPGERVMRPELGSPVRQMVFGPGGDATAIALDAALEATVQQWLGHVLTLLDLTVTAIDDDAALEIVVTYEVSSDRTADETRVRLDLT</sequence>
<gene>
    <name evidence="2" type="ORF">HP550_20335</name>
</gene>
<name>A0A7Y6E013_9CELL</name>
<comment type="caution">
    <text evidence="2">The sequence shown here is derived from an EMBL/GenBank/DDBJ whole genome shotgun (WGS) entry which is preliminary data.</text>
</comment>
<evidence type="ECO:0000313" key="3">
    <source>
        <dbReference type="Proteomes" id="UP000565724"/>
    </source>
</evidence>
<reference evidence="2 3" key="1">
    <citation type="submission" date="2020-05" db="EMBL/GenBank/DDBJ databases">
        <title>Genome Sequencing of Type Strains.</title>
        <authorList>
            <person name="Lemaire J.F."/>
            <person name="Inderbitzin P."/>
            <person name="Gregorio O.A."/>
            <person name="Collins S.B."/>
            <person name="Wespe N."/>
            <person name="Knight-Connoni V."/>
        </authorList>
    </citation>
    <scope>NUCLEOTIDE SEQUENCE [LARGE SCALE GENOMIC DNA]</scope>
    <source>
        <strain evidence="2 3">ATCC 25174</strain>
    </source>
</reference>
<dbReference type="RefSeq" id="WP_175349517.1">
    <property type="nucleotide sequence ID" value="NZ_JABMCI010000071.1"/>
</dbReference>
<evidence type="ECO:0000313" key="2">
    <source>
        <dbReference type="EMBL" id="NUU19599.1"/>
    </source>
</evidence>
<dbReference type="Gene3D" id="3.10.450.40">
    <property type="match status" value="1"/>
</dbReference>
<accession>A0A7Y6E013</accession>
<dbReference type="AlphaFoldDB" id="A0A7Y6E013"/>
<dbReference type="EMBL" id="JABMCI010000071">
    <property type="protein sequence ID" value="NUU19599.1"/>
    <property type="molecule type" value="Genomic_DNA"/>
</dbReference>
<keyword evidence="3" id="KW-1185">Reference proteome</keyword>